<protein>
    <recommendedName>
        <fullName evidence="3">F-box domain-containing protein</fullName>
    </recommendedName>
</protein>
<organism evidence="1 2">
    <name type="scientific">Suillus discolor</name>
    <dbReference type="NCBI Taxonomy" id="1912936"/>
    <lineage>
        <taxon>Eukaryota</taxon>
        <taxon>Fungi</taxon>
        <taxon>Dikarya</taxon>
        <taxon>Basidiomycota</taxon>
        <taxon>Agaricomycotina</taxon>
        <taxon>Agaricomycetes</taxon>
        <taxon>Agaricomycetidae</taxon>
        <taxon>Boletales</taxon>
        <taxon>Suillineae</taxon>
        <taxon>Suillaceae</taxon>
        <taxon>Suillus</taxon>
    </lineage>
</organism>
<dbReference type="EMBL" id="JABBWM010000004">
    <property type="protein sequence ID" value="KAG2118215.1"/>
    <property type="molecule type" value="Genomic_DNA"/>
</dbReference>
<accession>A0A9P7FJJ1</accession>
<proteinExistence type="predicted"/>
<evidence type="ECO:0008006" key="3">
    <source>
        <dbReference type="Google" id="ProtNLM"/>
    </source>
</evidence>
<reference evidence="1" key="1">
    <citation type="journal article" date="2020" name="New Phytol.">
        <title>Comparative genomics reveals dynamic genome evolution in host specialist ectomycorrhizal fungi.</title>
        <authorList>
            <person name="Lofgren L.A."/>
            <person name="Nguyen N.H."/>
            <person name="Vilgalys R."/>
            <person name="Ruytinx J."/>
            <person name="Liao H.L."/>
            <person name="Branco S."/>
            <person name="Kuo A."/>
            <person name="LaButti K."/>
            <person name="Lipzen A."/>
            <person name="Andreopoulos W."/>
            <person name="Pangilinan J."/>
            <person name="Riley R."/>
            <person name="Hundley H."/>
            <person name="Na H."/>
            <person name="Barry K."/>
            <person name="Grigoriev I.V."/>
            <person name="Stajich J.E."/>
            <person name="Kennedy P.G."/>
        </authorList>
    </citation>
    <scope>NUCLEOTIDE SEQUENCE</scope>
    <source>
        <strain evidence="1">FC423</strain>
    </source>
</reference>
<evidence type="ECO:0000313" key="2">
    <source>
        <dbReference type="Proteomes" id="UP000823399"/>
    </source>
</evidence>
<comment type="caution">
    <text evidence="1">The sequence shown here is derived from an EMBL/GenBank/DDBJ whole genome shotgun (WGS) entry which is preliminary data.</text>
</comment>
<dbReference type="AlphaFoldDB" id="A0A9P7FJJ1"/>
<dbReference type="RefSeq" id="XP_041298732.1">
    <property type="nucleotide sequence ID" value="XM_041443853.1"/>
</dbReference>
<sequence>MQHRALLVPDVLLVIFEHVNHEKISSRNSWSRKSLAALASTCKAFHEPAMDLLWANMDGIEPLLGCVTRLHPMIYGGDKKHDIAMHEFSRQLIRRPEGQPFCSQSVDPLSEHETRQFLRHAARVRSISISRDSHFHLISALPIETCIFPRLLSLALVRILHPTKYLHLFLSPTLRCCVLSEIQPDLKVLLTRCVALEDLSIIPCGSSRELSPLSNSTIFCLCKRLVNLRCPPLDWAAWKDLSMLPTLLTVWIHGKVLHPFGSDDFNLALSLKVTDLYFSVDSAAYIIAVMHNFELPSLKRVKINVDTLHRAEGDLLLRALSQCKSCQTLEYVKIFAGGLVVQELSGSLFTPIRQLFCFRQLRVLRLILPYCCSYLDNDLLFEAMSSWPHIRSLELTDLHRDLYPRSPAVTFRGLFAALRLCPHLQKLRIPIDTEHIDIDPTTESFQHTSLQSLDLDSPDVVDVEAVARTIFSMLPRIHQVNQILGGRHCWKNWQKVNKRLETFKSSSVLGHQIIGTSSQS</sequence>
<dbReference type="GeneID" id="64706112"/>
<keyword evidence="2" id="KW-1185">Reference proteome</keyword>
<evidence type="ECO:0000313" key="1">
    <source>
        <dbReference type="EMBL" id="KAG2118215.1"/>
    </source>
</evidence>
<dbReference type="OrthoDB" id="2631350at2759"/>
<dbReference type="SUPFAM" id="SSF52047">
    <property type="entry name" value="RNI-like"/>
    <property type="match status" value="1"/>
</dbReference>
<dbReference type="InterPro" id="IPR032675">
    <property type="entry name" value="LRR_dom_sf"/>
</dbReference>
<gene>
    <name evidence="1" type="ORF">F5147DRAFT_833320</name>
</gene>
<dbReference type="Proteomes" id="UP000823399">
    <property type="component" value="Unassembled WGS sequence"/>
</dbReference>
<dbReference type="Gene3D" id="3.80.10.10">
    <property type="entry name" value="Ribonuclease Inhibitor"/>
    <property type="match status" value="1"/>
</dbReference>
<name>A0A9P7FJJ1_9AGAM</name>